<dbReference type="PROSITE" id="PS50110">
    <property type="entry name" value="RESPONSE_REGULATORY"/>
    <property type="match status" value="1"/>
</dbReference>
<name>A0A516GG18_9MICO</name>
<gene>
    <name evidence="12" type="ORF">FNH13_17040</name>
</gene>
<dbReference type="InterPro" id="IPR011006">
    <property type="entry name" value="CheY-like_superfamily"/>
</dbReference>
<dbReference type="SUPFAM" id="SSF52172">
    <property type="entry name" value="CheY-like"/>
    <property type="match status" value="1"/>
</dbReference>
<evidence type="ECO:0000256" key="8">
    <source>
        <dbReference type="ARBA" id="ARBA00023163"/>
    </source>
</evidence>
<evidence type="ECO:0000256" key="10">
    <source>
        <dbReference type="PROSITE-ProRule" id="PRU00169"/>
    </source>
</evidence>
<dbReference type="PANTHER" id="PTHR45526">
    <property type="entry name" value="TRANSCRIPTIONAL REGULATORY PROTEIN DPIA"/>
    <property type="match status" value="1"/>
</dbReference>
<evidence type="ECO:0000259" key="11">
    <source>
        <dbReference type="PROSITE" id="PS50110"/>
    </source>
</evidence>
<keyword evidence="6 9" id="KW-0238">DNA-binding</keyword>
<evidence type="ECO:0000256" key="6">
    <source>
        <dbReference type="ARBA" id="ARBA00023125"/>
    </source>
</evidence>
<evidence type="ECO:0000313" key="12">
    <source>
        <dbReference type="EMBL" id="QDO90474.1"/>
    </source>
</evidence>
<dbReference type="EMBL" id="CP041616">
    <property type="protein sequence ID" value="QDO90474.1"/>
    <property type="molecule type" value="Genomic_DNA"/>
</dbReference>
<keyword evidence="2 9" id="KW-0963">Cytoplasm</keyword>
<dbReference type="GO" id="GO:0003700">
    <property type="term" value="F:DNA-binding transcription factor activity"/>
    <property type="evidence" value="ECO:0007669"/>
    <property type="project" value="InterPro"/>
</dbReference>
<evidence type="ECO:0000313" key="13">
    <source>
        <dbReference type="Proteomes" id="UP000315395"/>
    </source>
</evidence>
<evidence type="ECO:0000256" key="1">
    <source>
        <dbReference type="ARBA" id="ARBA00004496"/>
    </source>
</evidence>
<dbReference type="AlphaFoldDB" id="A0A516GG18"/>
<evidence type="ECO:0000256" key="3">
    <source>
        <dbReference type="ARBA" id="ARBA00022553"/>
    </source>
</evidence>
<accession>A0A516GG18</accession>
<evidence type="ECO:0000256" key="5">
    <source>
        <dbReference type="ARBA" id="ARBA00023015"/>
    </source>
</evidence>
<dbReference type="InterPro" id="IPR001789">
    <property type="entry name" value="Sig_transdc_resp-reg_receiver"/>
</dbReference>
<keyword evidence="8 9" id="KW-0804">Transcription</keyword>
<keyword evidence="5 9" id="KW-0805">Transcription regulation</keyword>
<dbReference type="InterPro" id="IPR051271">
    <property type="entry name" value="2C-system_Tx_regulators"/>
</dbReference>
<evidence type="ECO:0000256" key="7">
    <source>
        <dbReference type="ARBA" id="ARBA00023159"/>
    </source>
</evidence>
<dbReference type="GO" id="GO:0000156">
    <property type="term" value="F:phosphorelay response regulator activity"/>
    <property type="evidence" value="ECO:0007669"/>
    <property type="project" value="TreeGrafter"/>
</dbReference>
<evidence type="ECO:0000256" key="2">
    <source>
        <dbReference type="ARBA" id="ARBA00022490"/>
    </source>
</evidence>
<dbReference type="InterPro" id="IPR036388">
    <property type="entry name" value="WH-like_DNA-bd_sf"/>
</dbReference>
<dbReference type="Gene3D" id="1.10.10.10">
    <property type="entry name" value="Winged helix-like DNA-binding domain superfamily/Winged helix DNA-binding domain"/>
    <property type="match status" value="1"/>
</dbReference>
<keyword evidence="4 9" id="KW-0902">Two-component regulatory system</keyword>
<dbReference type="InterPro" id="IPR024187">
    <property type="entry name" value="Sig_transdc_resp-reg_cit/mal"/>
</dbReference>
<keyword evidence="7 9" id="KW-0010">Activator</keyword>
<organism evidence="12 13">
    <name type="scientific">Ornithinimicrobium ciconiae</name>
    <dbReference type="NCBI Taxonomy" id="2594265"/>
    <lineage>
        <taxon>Bacteria</taxon>
        <taxon>Bacillati</taxon>
        <taxon>Actinomycetota</taxon>
        <taxon>Actinomycetes</taxon>
        <taxon>Micrococcales</taxon>
        <taxon>Ornithinimicrobiaceae</taxon>
        <taxon>Ornithinimicrobium</taxon>
    </lineage>
</organism>
<dbReference type="GO" id="GO:0005737">
    <property type="term" value="C:cytoplasm"/>
    <property type="evidence" value="ECO:0007669"/>
    <property type="project" value="UniProtKB-SubCell"/>
</dbReference>
<dbReference type="SMART" id="SM00448">
    <property type="entry name" value="REC"/>
    <property type="match status" value="1"/>
</dbReference>
<dbReference type="PANTHER" id="PTHR45526:SF1">
    <property type="entry name" value="TRANSCRIPTIONAL REGULATORY PROTEIN DCUR-RELATED"/>
    <property type="match status" value="1"/>
</dbReference>
<feature type="modified residue" description="4-aspartylphosphate" evidence="10">
    <location>
        <position position="54"/>
    </location>
</feature>
<dbReference type="Proteomes" id="UP000315395">
    <property type="component" value="Chromosome"/>
</dbReference>
<protein>
    <recommendedName>
        <fullName evidence="9">Transcriptional regulatory protein</fullName>
    </recommendedName>
</protein>
<feature type="domain" description="Response regulatory" evidence="11">
    <location>
        <begin position="3"/>
        <end position="119"/>
    </location>
</feature>
<evidence type="ECO:0000256" key="4">
    <source>
        <dbReference type="ARBA" id="ARBA00023012"/>
    </source>
</evidence>
<dbReference type="OrthoDB" id="7187989at2"/>
<sequence length="224" mass="24529">MLDVLVVDDDFMVAKIHAEYVRSLPGFRVVGAANTGAEALEEVARLHPNVILLDVHLPDMSGLDVLSQLRRDAMAVDAIIVTAERGAEYVRAALRGGATQYLVKPFDLDELKERLEHYRHTVSKLPEGRIDQRSIDAVFPAPVSPTSTTPAPKGLSAESVNLVRNALRDQGEMSASDAAQETGMARVSARRYLEHLVSRGEASVRLQYGAGRPTRLYKLRNAST</sequence>
<dbReference type="KEGG" id="orz:FNH13_17040"/>
<dbReference type="GO" id="GO:0003677">
    <property type="term" value="F:DNA binding"/>
    <property type="evidence" value="ECO:0007669"/>
    <property type="project" value="UniProtKB-KW"/>
</dbReference>
<dbReference type="Gene3D" id="3.40.50.2300">
    <property type="match status" value="1"/>
</dbReference>
<reference evidence="12 13" key="1">
    <citation type="submission" date="2019-07" db="EMBL/GenBank/DDBJ databases">
        <title>complete genome sequencing of Ornithinimicrobium sp. H23M54.</title>
        <authorList>
            <person name="Bae J.-W."/>
            <person name="Lee S.-Y."/>
        </authorList>
    </citation>
    <scope>NUCLEOTIDE SEQUENCE [LARGE SCALE GENOMIC DNA]</scope>
    <source>
        <strain evidence="12 13">H23M54</strain>
    </source>
</reference>
<dbReference type="PIRSF" id="PIRSF006171">
    <property type="entry name" value="RR_citrat_malat"/>
    <property type="match status" value="1"/>
</dbReference>
<dbReference type="Pfam" id="PF00072">
    <property type="entry name" value="Response_reg"/>
    <property type="match status" value="1"/>
</dbReference>
<keyword evidence="3 10" id="KW-0597">Phosphoprotein</keyword>
<comment type="subcellular location">
    <subcellularLocation>
        <location evidence="1 9">Cytoplasm</location>
    </subcellularLocation>
</comment>
<proteinExistence type="predicted"/>
<evidence type="ECO:0000256" key="9">
    <source>
        <dbReference type="PIRNR" id="PIRNR006171"/>
    </source>
</evidence>
<keyword evidence="13" id="KW-1185">Reference proteome</keyword>